<evidence type="ECO:0000256" key="8">
    <source>
        <dbReference type="SAM" id="Phobius"/>
    </source>
</evidence>
<reference evidence="11" key="1">
    <citation type="submission" date="2016-02" db="EMBL/GenBank/DDBJ databases">
        <authorList>
            <person name="Rodrigo-Torres Lidia"/>
            <person name="Arahal R.David."/>
        </authorList>
    </citation>
    <scope>NUCLEOTIDE SEQUENCE [LARGE SCALE GENOMIC DNA]</scope>
    <source>
        <strain evidence="11">CECT 8713</strain>
    </source>
</reference>
<gene>
    <name evidence="10" type="primary">pqiB_2</name>
    <name evidence="10" type="ORF">GMA8713_02322</name>
</gene>
<sequence length="565" mass="62436">MRNIRDEDPMSNEEQVTATVKSGRSFSAVWILPLISLAVGIWMFYQYESNQGTLITLHVQTADGLEAGKTEIRARDVKVGVVTDVQLNKDYSAIVVKARMDKSADRMLKEDATFWVVKPRIGREGVTGLGTLLSGAYIALRPGESDKSQNTFNVLDVPPIAPPDAKGLRVVLTSKKAGALSVGDPVLFEGYTVGRVEKVGFDLQKEKASYQLFIFRPYDALVTTESRFLLTSGVHIQMNAQGINVDIASLESLVSGGVSFMVPEGQPKGYPVTEQMTAFELYDDLKQVREQIYHKVIEYALLFGESVRGLNPGAPVEYRGIRIGTVEKVPLHLTDKKQGFASKQIPVLIHIEVERIMDPDVSITAEELKTALSNEFEHGLRATLKTGNLLTGALFIDTDFYPDEVGKEFLSTYRGYDHFPTVSGEFVQFQRQIGGILNKLNRLPVEGVLTSLEETLDASQETMATLNSAGKELDGLIQRLDGLLAQDGAQNLPQELRDTLEELQRTLRGFNPDSELYQKLQEALSGFNDAMDGFSPLMKKLNQKPNSLIFGESQLSDPIPVKGEP</sequence>
<evidence type="ECO:0000256" key="6">
    <source>
        <dbReference type="ARBA" id="ARBA00023136"/>
    </source>
</evidence>
<dbReference type="EMBL" id="FIZY01000019">
    <property type="protein sequence ID" value="CZF82685.1"/>
    <property type="molecule type" value="Genomic_DNA"/>
</dbReference>
<evidence type="ECO:0000313" key="11">
    <source>
        <dbReference type="Proteomes" id="UP000073601"/>
    </source>
</evidence>
<dbReference type="NCBIfam" id="NF008070">
    <property type="entry name" value="PRK10807.1"/>
    <property type="match status" value="1"/>
</dbReference>
<accession>A0A128F854</accession>
<protein>
    <submittedName>
        <fullName evidence="10">Paraquat-inducible protein B</fullName>
    </submittedName>
</protein>
<evidence type="ECO:0000256" key="4">
    <source>
        <dbReference type="ARBA" id="ARBA00022692"/>
    </source>
</evidence>
<name>A0A128F854_9GAMM</name>
<dbReference type="PANTHER" id="PTHR30462:SF2">
    <property type="entry name" value="INTERMEMBRANE TRANSPORT PROTEIN PQIB"/>
    <property type="match status" value="1"/>
</dbReference>
<feature type="transmembrane region" description="Helical" evidence="8">
    <location>
        <begin position="26"/>
        <end position="45"/>
    </location>
</feature>
<keyword evidence="4 8" id="KW-0812">Transmembrane</keyword>
<keyword evidence="2" id="KW-1003">Cell membrane</keyword>
<evidence type="ECO:0000256" key="2">
    <source>
        <dbReference type="ARBA" id="ARBA00022475"/>
    </source>
</evidence>
<dbReference type="InterPro" id="IPR051800">
    <property type="entry name" value="PqiA-PqiB_transport"/>
</dbReference>
<dbReference type="GO" id="GO:0005886">
    <property type="term" value="C:plasma membrane"/>
    <property type="evidence" value="ECO:0007669"/>
    <property type="project" value="UniProtKB-SubCell"/>
</dbReference>
<dbReference type="Pfam" id="PF02470">
    <property type="entry name" value="MlaD"/>
    <property type="match status" value="3"/>
</dbReference>
<dbReference type="AlphaFoldDB" id="A0A128F854"/>
<feature type="domain" description="Mce/MlaD" evidence="9">
    <location>
        <begin position="298"/>
        <end position="399"/>
    </location>
</feature>
<keyword evidence="3" id="KW-0997">Cell inner membrane</keyword>
<feature type="domain" description="Mce/MlaD" evidence="9">
    <location>
        <begin position="52"/>
        <end position="143"/>
    </location>
</feature>
<dbReference type="PANTHER" id="PTHR30462">
    <property type="entry name" value="INTERMEMBRANE TRANSPORT PROTEIN PQIB-RELATED"/>
    <property type="match status" value="1"/>
</dbReference>
<evidence type="ECO:0000259" key="9">
    <source>
        <dbReference type="Pfam" id="PF02470"/>
    </source>
</evidence>
<evidence type="ECO:0000256" key="5">
    <source>
        <dbReference type="ARBA" id="ARBA00022989"/>
    </source>
</evidence>
<keyword evidence="5 8" id="KW-1133">Transmembrane helix</keyword>
<evidence type="ECO:0000313" key="10">
    <source>
        <dbReference type="EMBL" id="CZF82685.1"/>
    </source>
</evidence>
<feature type="coiled-coil region" evidence="7">
    <location>
        <begin position="449"/>
        <end position="486"/>
    </location>
</feature>
<organism evidence="10 11">
    <name type="scientific">Grimontia marina</name>
    <dbReference type="NCBI Taxonomy" id="646534"/>
    <lineage>
        <taxon>Bacteria</taxon>
        <taxon>Pseudomonadati</taxon>
        <taxon>Pseudomonadota</taxon>
        <taxon>Gammaproteobacteria</taxon>
        <taxon>Vibrionales</taxon>
        <taxon>Vibrionaceae</taxon>
        <taxon>Grimontia</taxon>
    </lineage>
</organism>
<keyword evidence="7" id="KW-0175">Coiled coil</keyword>
<evidence type="ECO:0000256" key="3">
    <source>
        <dbReference type="ARBA" id="ARBA00022519"/>
    </source>
</evidence>
<comment type="subcellular location">
    <subcellularLocation>
        <location evidence="1">Cell inner membrane</location>
    </subcellularLocation>
</comment>
<keyword evidence="11" id="KW-1185">Reference proteome</keyword>
<evidence type="ECO:0000256" key="7">
    <source>
        <dbReference type="SAM" id="Coils"/>
    </source>
</evidence>
<evidence type="ECO:0000256" key="1">
    <source>
        <dbReference type="ARBA" id="ARBA00004533"/>
    </source>
</evidence>
<feature type="domain" description="Mce/MlaD" evidence="9">
    <location>
        <begin position="167"/>
        <end position="232"/>
    </location>
</feature>
<dbReference type="InterPro" id="IPR003399">
    <property type="entry name" value="Mce/MlaD"/>
</dbReference>
<proteinExistence type="predicted"/>
<keyword evidence="6 8" id="KW-0472">Membrane</keyword>
<dbReference type="Proteomes" id="UP000073601">
    <property type="component" value="Unassembled WGS sequence"/>
</dbReference>